<dbReference type="NCBIfam" id="TIGR00006">
    <property type="entry name" value="16S rRNA (cytosine(1402)-N(4))-methyltransferase RsmH"/>
    <property type="match status" value="1"/>
</dbReference>
<dbReference type="InterPro" id="IPR029063">
    <property type="entry name" value="SAM-dependent_MTases_sf"/>
</dbReference>
<dbReference type="Gene3D" id="3.40.50.150">
    <property type="entry name" value="Vaccinia Virus protein VP39"/>
    <property type="match status" value="1"/>
</dbReference>
<accession>A0A5B8MIG9</accession>
<dbReference type="InterPro" id="IPR023397">
    <property type="entry name" value="SAM-dep_MeTrfase_MraW_recog"/>
</dbReference>
<dbReference type="OrthoDB" id="439808at2759"/>
<protein>
    <submittedName>
        <fullName evidence="6">Ribosomal RNA small subunit methyltransferase H</fullName>
    </submittedName>
</protein>
<dbReference type="SUPFAM" id="SSF81799">
    <property type="entry name" value="Putative methyltransferase TM0872, insert domain"/>
    <property type="match status" value="1"/>
</dbReference>
<keyword evidence="7" id="KW-1185">Reference proteome</keyword>
<dbReference type="PANTHER" id="PTHR11265:SF0">
    <property type="entry name" value="12S RRNA N4-METHYLCYTIDINE METHYLTRANSFERASE"/>
    <property type="match status" value="1"/>
</dbReference>
<reference evidence="6 7" key="1">
    <citation type="submission" date="2018-07" db="EMBL/GenBank/DDBJ databases">
        <title>The complete nuclear genome of the prasinophyte Chloropicon primus (CCMP1205).</title>
        <authorList>
            <person name="Pombert J.-F."/>
            <person name="Otis C."/>
            <person name="Turmel M."/>
            <person name="Lemieux C."/>
        </authorList>
    </citation>
    <scope>NUCLEOTIDE SEQUENCE [LARGE SCALE GENOMIC DNA]</scope>
    <source>
        <strain evidence="6 7">CCMP1205</strain>
    </source>
</reference>
<evidence type="ECO:0000256" key="2">
    <source>
        <dbReference type="ARBA" id="ARBA00022603"/>
    </source>
</evidence>
<evidence type="ECO:0000256" key="4">
    <source>
        <dbReference type="ARBA" id="ARBA00022691"/>
    </source>
</evidence>
<keyword evidence="4" id="KW-0949">S-adenosyl-L-methionine</keyword>
<dbReference type="CDD" id="cd02440">
    <property type="entry name" value="AdoMet_MTases"/>
    <property type="match status" value="1"/>
</dbReference>
<evidence type="ECO:0000256" key="1">
    <source>
        <dbReference type="ARBA" id="ARBA00010396"/>
    </source>
</evidence>
<dbReference type="STRING" id="1764295.A0A5B8MIG9"/>
<name>A0A5B8MIG9_9CHLO</name>
<evidence type="ECO:0000256" key="3">
    <source>
        <dbReference type="ARBA" id="ARBA00022679"/>
    </source>
</evidence>
<gene>
    <name evidence="6" type="ORF">A3770_02p17000</name>
</gene>
<keyword evidence="3 6" id="KW-0808">Transferase</keyword>
<comment type="similarity">
    <text evidence="1">Belongs to the methyltransferase superfamily. RsmH family.</text>
</comment>
<evidence type="ECO:0000256" key="5">
    <source>
        <dbReference type="SAM" id="MobiDB-lite"/>
    </source>
</evidence>
<dbReference type="EMBL" id="CP031035">
    <property type="protein sequence ID" value="QDZ19182.1"/>
    <property type="molecule type" value="Genomic_DNA"/>
</dbReference>
<keyword evidence="2 6" id="KW-0489">Methyltransferase</keyword>
<evidence type="ECO:0000313" key="6">
    <source>
        <dbReference type="EMBL" id="QDZ19182.1"/>
    </source>
</evidence>
<dbReference type="PANTHER" id="PTHR11265">
    <property type="entry name" value="S-ADENOSYL-METHYLTRANSFERASE MRAW"/>
    <property type="match status" value="1"/>
</dbReference>
<dbReference type="Gene3D" id="1.10.150.170">
    <property type="entry name" value="Putative methyltransferase TM0872, insert domain"/>
    <property type="match status" value="1"/>
</dbReference>
<sequence>MSGLSHLRELARPLATVRRPRCRPKGGIGRGEPSIALGRLHKSRGFATRTTGCSAGGEPRSRAKEGDASFAESTGPVAGTTLATGSGYAKEKDYGHHVPVLLREVLQSFEGKALRVFVDATLGAAGHAANILQQHPELELYVGIDADPAALELARKRLQPKFGSKVELVHGNFRQYESLVSGRLRERGFQGGVDGILADLGVSSMQIDRDERGFSFMRSGPLDMRMDPDSPVSAWEVVNRYSEQELGRILRDYGEERLWKRIARSVVTVRAERSIDTTLQLAELISNTTRSARKKKAKGVKSIHPATRAFQAIRIEVNSELEAIDTALPAMIDSLNPGGTIGVISFHSLEDRRIKKTFSRCSGRVEGRGDRVSKLERYTGVRAPDEEEEEVTLRLRRRKPFVAEEEEAETNPRSRSAKYRYAEKV</sequence>
<feature type="region of interest" description="Disordered" evidence="5">
    <location>
        <begin position="47"/>
        <end position="77"/>
    </location>
</feature>
<proteinExistence type="inferred from homology"/>
<dbReference type="GO" id="GO:0070475">
    <property type="term" value="P:rRNA base methylation"/>
    <property type="evidence" value="ECO:0007669"/>
    <property type="project" value="TreeGrafter"/>
</dbReference>
<dbReference type="Pfam" id="PF01795">
    <property type="entry name" value="Methyltransf_5"/>
    <property type="match status" value="1"/>
</dbReference>
<dbReference type="AlphaFoldDB" id="A0A5B8MIG9"/>
<dbReference type="Proteomes" id="UP000316726">
    <property type="component" value="Chromosome 2"/>
</dbReference>
<organism evidence="6 7">
    <name type="scientific">Chloropicon primus</name>
    <dbReference type="NCBI Taxonomy" id="1764295"/>
    <lineage>
        <taxon>Eukaryota</taxon>
        <taxon>Viridiplantae</taxon>
        <taxon>Chlorophyta</taxon>
        <taxon>Chloropicophyceae</taxon>
        <taxon>Chloropicales</taxon>
        <taxon>Chloropicaceae</taxon>
        <taxon>Chloropicon</taxon>
    </lineage>
</organism>
<feature type="region of interest" description="Disordered" evidence="5">
    <location>
        <begin position="15"/>
        <end position="34"/>
    </location>
</feature>
<feature type="region of interest" description="Disordered" evidence="5">
    <location>
        <begin position="400"/>
        <end position="425"/>
    </location>
</feature>
<evidence type="ECO:0000313" key="7">
    <source>
        <dbReference type="Proteomes" id="UP000316726"/>
    </source>
</evidence>
<dbReference type="InterPro" id="IPR002903">
    <property type="entry name" value="RsmH"/>
</dbReference>
<dbReference type="SUPFAM" id="SSF53335">
    <property type="entry name" value="S-adenosyl-L-methionine-dependent methyltransferases"/>
    <property type="match status" value="1"/>
</dbReference>
<dbReference type="HAMAP" id="MF_01007">
    <property type="entry name" value="16SrRNA_methyltr_H"/>
    <property type="match status" value="1"/>
</dbReference>
<dbReference type="GO" id="GO:0071424">
    <property type="term" value="F:rRNA (cytosine-N4-)-methyltransferase activity"/>
    <property type="evidence" value="ECO:0007669"/>
    <property type="project" value="TreeGrafter"/>
</dbReference>